<comment type="caution">
    <text evidence="5">The sequence shown here is derived from an EMBL/GenBank/DDBJ whole genome shotgun (WGS) entry which is preliminary data.</text>
</comment>
<dbReference type="SUPFAM" id="SSF46689">
    <property type="entry name" value="Homeodomain-like"/>
    <property type="match status" value="1"/>
</dbReference>
<dbReference type="Gene3D" id="1.10.10.60">
    <property type="entry name" value="Homeodomain-like"/>
    <property type="match status" value="1"/>
</dbReference>
<evidence type="ECO:0000256" key="1">
    <source>
        <dbReference type="ARBA" id="ARBA00023015"/>
    </source>
</evidence>
<name>A0ABS0L136_9BACT</name>
<protein>
    <submittedName>
        <fullName evidence="5">Helix-turn-helix transcriptional regulator</fullName>
    </submittedName>
</protein>
<proteinExistence type="predicted"/>
<evidence type="ECO:0000313" key="6">
    <source>
        <dbReference type="Proteomes" id="UP000601099"/>
    </source>
</evidence>
<dbReference type="PRINTS" id="PR00032">
    <property type="entry name" value="HTHARAC"/>
</dbReference>
<dbReference type="SMART" id="SM00342">
    <property type="entry name" value="HTH_ARAC"/>
    <property type="match status" value="1"/>
</dbReference>
<dbReference type="InterPro" id="IPR020449">
    <property type="entry name" value="Tscrpt_reg_AraC-type_HTH"/>
</dbReference>
<keyword evidence="1" id="KW-0805">Transcription regulation</keyword>
<dbReference type="Proteomes" id="UP000601099">
    <property type="component" value="Unassembled WGS sequence"/>
</dbReference>
<dbReference type="Pfam" id="PF12833">
    <property type="entry name" value="HTH_18"/>
    <property type="match status" value="1"/>
</dbReference>
<evidence type="ECO:0000259" key="4">
    <source>
        <dbReference type="PROSITE" id="PS01124"/>
    </source>
</evidence>
<sequence>MKPPAKDFRLLATVSDFTQHFGFPAPAHPLLTVVDLEKTRHLTPPTGSALRQLYIIALKKNLKGNIRYGHRAYDFDAGVLAFYAPGQLCEGNDGLDISEISGWMLVFHPDLLHRYPLGKKMAGYGFFSYQVHEALHLSEREEQALESLMDNIRREYEQPIDDFSQDVLVSQLEVLLSYANRFYHRQFLTRRPAEHDLLSRFEELLTTYFRQDAEQPLPSVQYFADALHVSPAYLSDMLRTLTGQNTQQHIHQALIEKAKTLLLGTALTINETAFQLGFEYPQYFTRLFKSKTGLTPAAFRFSAQ</sequence>
<dbReference type="EMBL" id="JADWYK010000004">
    <property type="protein sequence ID" value="MBG8553819.1"/>
    <property type="molecule type" value="Genomic_DNA"/>
</dbReference>
<dbReference type="PANTHER" id="PTHR43280:SF32">
    <property type="entry name" value="TRANSCRIPTIONAL REGULATORY PROTEIN"/>
    <property type="match status" value="1"/>
</dbReference>
<dbReference type="PANTHER" id="PTHR43280">
    <property type="entry name" value="ARAC-FAMILY TRANSCRIPTIONAL REGULATOR"/>
    <property type="match status" value="1"/>
</dbReference>
<keyword evidence="2" id="KW-0238">DNA-binding</keyword>
<dbReference type="InterPro" id="IPR018060">
    <property type="entry name" value="HTH_AraC"/>
</dbReference>
<dbReference type="InterPro" id="IPR009057">
    <property type="entry name" value="Homeodomain-like_sf"/>
</dbReference>
<gene>
    <name evidence="5" type="ORF">I5L79_09690</name>
</gene>
<evidence type="ECO:0000313" key="5">
    <source>
        <dbReference type="EMBL" id="MBG8553819.1"/>
    </source>
</evidence>
<keyword evidence="3" id="KW-0804">Transcription</keyword>
<dbReference type="RefSeq" id="WP_196954827.1">
    <property type="nucleotide sequence ID" value="NZ_JADWYK010000004.1"/>
</dbReference>
<accession>A0ABS0L136</accession>
<reference evidence="5 6" key="1">
    <citation type="submission" date="2020-11" db="EMBL/GenBank/DDBJ databases">
        <title>Hymenobacter sp.</title>
        <authorList>
            <person name="Kim M.K."/>
        </authorList>
    </citation>
    <scope>NUCLEOTIDE SEQUENCE [LARGE SCALE GENOMIC DNA]</scope>
    <source>
        <strain evidence="5 6">BT594</strain>
    </source>
</reference>
<dbReference type="PROSITE" id="PS01124">
    <property type="entry name" value="HTH_ARAC_FAMILY_2"/>
    <property type="match status" value="1"/>
</dbReference>
<feature type="domain" description="HTH araC/xylS-type" evidence="4">
    <location>
        <begin position="203"/>
        <end position="302"/>
    </location>
</feature>
<organism evidence="5 6">
    <name type="scientific">Hymenobacter guriensis</name>
    <dbReference type="NCBI Taxonomy" id="2793065"/>
    <lineage>
        <taxon>Bacteria</taxon>
        <taxon>Pseudomonadati</taxon>
        <taxon>Bacteroidota</taxon>
        <taxon>Cytophagia</taxon>
        <taxon>Cytophagales</taxon>
        <taxon>Hymenobacteraceae</taxon>
        <taxon>Hymenobacter</taxon>
    </lineage>
</organism>
<evidence type="ECO:0000256" key="3">
    <source>
        <dbReference type="ARBA" id="ARBA00023163"/>
    </source>
</evidence>
<evidence type="ECO:0000256" key="2">
    <source>
        <dbReference type="ARBA" id="ARBA00023125"/>
    </source>
</evidence>
<keyword evidence="6" id="KW-1185">Reference proteome</keyword>